<proteinExistence type="predicted"/>
<keyword evidence="2" id="KW-0732">Signal</keyword>
<evidence type="ECO:0008006" key="5">
    <source>
        <dbReference type="Google" id="ProtNLM"/>
    </source>
</evidence>
<dbReference type="EMBL" id="CAJHUC010002044">
    <property type="protein sequence ID" value="CAD7703045.1"/>
    <property type="molecule type" value="Genomic_DNA"/>
</dbReference>
<evidence type="ECO:0000256" key="1">
    <source>
        <dbReference type="SAM" id="Phobius"/>
    </source>
</evidence>
<name>A0A8S1JAE7_9CHLO</name>
<evidence type="ECO:0000313" key="4">
    <source>
        <dbReference type="Proteomes" id="UP000708148"/>
    </source>
</evidence>
<comment type="caution">
    <text evidence="3">The sequence shown here is derived from an EMBL/GenBank/DDBJ whole genome shotgun (WGS) entry which is preliminary data.</text>
</comment>
<feature type="transmembrane region" description="Helical" evidence="1">
    <location>
        <begin position="259"/>
        <end position="279"/>
    </location>
</feature>
<organism evidence="3 4">
    <name type="scientific">Ostreobium quekettii</name>
    <dbReference type="NCBI Taxonomy" id="121088"/>
    <lineage>
        <taxon>Eukaryota</taxon>
        <taxon>Viridiplantae</taxon>
        <taxon>Chlorophyta</taxon>
        <taxon>core chlorophytes</taxon>
        <taxon>Ulvophyceae</taxon>
        <taxon>TCBD clade</taxon>
        <taxon>Bryopsidales</taxon>
        <taxon>Ostreobineae</taxon>
        <taxon>Ostreobiaceae</taxon>
        <taxon>Ostreobium</taxon>
    </lineage>
</organism>
<dbReference type="AlphaFoldDB" id="A0A8S1JAE7"/>
<keyword evidence="4" id="KW-1185">Reference proteome</keyword>
<keyword evidence="1" id="KW-0812">Transmembrane</keyword>
<dbReference type="Proteomes" id="UP000708148">
    <property type="component" value="Unassembled WGS sequence"/>
</dbReference>
<gene>
    <name evidence="3" type="ORF">OSTQU699_LOCUS8402</name>
</gene>
<dbReference type="OrthoDB" id="576907at2759"/>
<feature type="signal peptide" evidence="2">
    <location>
        <begin position="1"/>
        <end position="18"/>
    </location>
</feature>
<evidence type="ECO:0000313" key="3">
    <source>
        <dbReference type="EMBL" id="CAD7703045.1"/>
    </source>
</evidence>
<reference evidence="3" key="1">
    <citation type="submission" date="2020-12" db="EMBL/GenBank/DDBJ databases">
        <authorList>
            <person name="Iha C."/>
        </authorList>
    </citation>
    <scope>NUCLEOTIDE SEQUENCE</scope>
</reference>
<evidence type="ECO:0000256" key="2">
    <source>
        <dbReference type="SAM" id="SignalP"/>
    </source>
</evidence>
<keyword evidence="1" id="KW-1133">Transmembrane helix</keyword>
<accession>A0A8S1JAE7</accession>
<protein>
    <recommendedName>
        <fullName evidence="5">Transmembrane protein</fullName>
    </recommendedName>
</protein>
<feature type="chain" id="PRO_5035940272" description="Transmembrane protein" evidence="2">
    <location>
        <begin position="19"/>
        <end position="281"/>
    </location>
</feature>
<keyword evidence="1" id="KW-0472">Membrane</keyword>
<sequence>MPQPFFSLFLALVLSASGFPLPAAAHHLGITSHGAPGGRTPLSTPSSLLPDRLKELGVPEGADILFQLESDCPEDIPVTIQGRRAAVCRVYDHVRGCLGTAPGRPLHRFANCSRANGGCEVQAFGNEATVCIAQAVGLDLSDAAVKDRCNSLLTDQGLTQEFQPEFEQPIAEGALSVCYLGQPEGGNTTIQFVCVEGKPELRFRFNFGFPEEADDKAYSCILNRECLGNGEYTEVSLCYRDVEGASRPPAFFLSEGRHAFPRFMAAAWLAWAVGWLVWLNS</sequence>